<keyword evidence="3 11" id="KW-1134">Transmembrane beta strand</keyword>
<evidence type="ECO:0000313" key="15">
    <source>
        <dbReference type="EMBL" id="RED47536.1"/>
    </source>
</evidence>
<dbReference type="InterPro" id="IPR008969">
    <property type="entry name" value="CarboxyPept-like_regulatory"/>
</dbReference>
<organism evidence="15 16">
    <name type="scientific">Seonamhaeicola aphaedonensis</name>
    <dbReference type="NCBI Taxonomy" id="1461338"/>
    <lineage>
        <taxon>Bacteria</taxon>
        <taxon>Pseudomonadati</taxon>
        <taxon>Bacteroidota</taxon>
        <taxon>Flavobacteriia</taxon>
        <taxon>Flavobacteriales</taxon>
        <taxon>Flavobacteriaceae</taxon>
    </lineage>
</organism>
<reference evidence="15 16" key="1">
    <citation type="submission" date="2018-07" db="EMBL/GenBank/DDBJ databases">
        <title>Genomic Encyclopedia of Type Strains, Phase III (KMG-III): the genomes of soil and plant-associated and newly described type strains.</title>
        <authorList>
            <person name="Whitman W."/>
        </authorList>
    </citation>
    <scope>NUCLEOTIDE SEQUENCE [LARGE SCALE GENOMIC DNA]</scope>
    <source>
        <strain evidence="15 16">CECT 8487</strain>
    </source>
</reference>
<keyword evidence="5 11" id="KW-0812">Transmembrane</keyword>
<dbReference type="AlphaFoldDB" id="A0A3D9HEX9"/>
<evidence type="ECO:0000256" key="1">
    <source>
        <dbReference type="ARBA" id="ARBA00004571"/>
    </source>
</evidence>
<dbReference type="GO" id="GO:0009279">
    <property type="term" value="C:cell outer membrane"/>
    <property type="evidence" value="ECO:0007669"/>
    <property type="project" value="UniProtKB-SubCell"/>
</dbReference>
<dbReference type="InterPro" id="IPR039426">
    <property type="entry name" value="TonB-dep_rcpt-like"/>
</dbReference>
<evidence type="ECO:0000256" key="3">
    <source>
        <dbReference type="ARBA" id="ARBA00022452"/>
    </source>
</evidence>
<keyword evidence="4" id="KW-0410">Iron transport</keyword>
<keyword evidence="9 11" id="KW-0472">Membrane</keyword>
<dbReference type="InterPro" id="IPR036942">
    <property type="entry name" value="Beta-barrel_TonB_sf"/>
</dbReference>
<evidence type="ECO:0000256" key="4">
    <source>
        <dbReference type="ARBA" id="ARBA00022496"/>
    </source>
</evidence>
<keyword evidence="2 11" id="KW-0813">Transport</keyword>
<comment type="caution">
    <text evidence="15">The sequence shown here is derived from an EMBL/GenBank/DDBJ whole genome shotgun (WGS) entry which is preliminary data.</text>
</comment>
<dbReference type="Proteomes" id="UP000256629">
    <property type="component" value="Unassembled WGS sequence"/>
</dbReference>
<dbReference type="PROSITE" id="PS52016">
    <property type="entry name" value="TONB_DEPENDENT_REC_3"/>
    <property type="match status" value="1"/>
</dbReference>
<proteinExistence type="inferred from homology"/>
<evidence type="ECO:0000256" key="7">
    <source>
        <dbReference type="ARBA" id="ARBA00023065"/>
    </source>
</evidence>
<evidence type="ECO:0000256" key="2">
    <source>
        <dbReference type="ARBA" id="ARBA00022448"/>
    </source>
</evidence>
<feature type="domain" description="TonB-dependent receptor-like beta-barrel" evidence="13">
    <location>
        <begin position="275"/>
        <end position="723"/>
    </location>
</feature>
<accession>A0A3D9HEX9</accession>
<evidence type="ECO:0000256" key="11">
    <source>
        <dbReference type="PROSITE-ProRule" id="PRU01360"/>
    </source>
</evidence>
<dbReference type="InterPro" id="IPR037066">
    <property type="entry name" value="Plug_dom_sf"/>
</dbReference>
<keyword evidence="16" id="KW-1185">Reference proteome</keyword>
<dbReference type="Gene3D" id="2.170.130.10">
    <property type="entry name" value="TonB-dependent receptor, plug domain"/>
    <property type="match status" value="1"/>
</dbReference>
<evidence type="ECO:0000256" key="10">
    <source>
        <dbReference type="ARBA" id="ARBA00023237"/>
    </source>
</evidence>
<keyword evidence="10 11" id="KW-0998">Cell outer membrane</keyword>
<gene>
    <name evidence="15" type="ORF">DFQ02_106164</name>
</gene>
<dbReference type="GO" id="GO:0006826">
    <property type="term" value="P:iron ion transport"/>
    <property type="evidence" value="ECO:0007669"/>
    <property type="project" value="UniProtKB-KW"/>
</dbReference>
<comment type="subcellular location">
    <subcellularLocation>
        <location evidence="1 11">Cell outer membrane</location>
        <topology evidence="1 11">Multi-pass membrane protein</topology>
    </subcellularLocation>
</comment>
<dbReference type="SUPFAM" id="SSF49464">
    <property type="entry name" value="Carboxypeptidase regulatory domain-like"/>
    <property type="match status" value="1"/>
</dbReference>
<dbReference type="InterPro" id="IPR012910">
    <property type="entry name" value="Plug_dom"/>
</dbReference>
<keyword evidence="7" id="KW-0406">Ion transport</keyword>
<evidence type="ECO:0000256" key="6">
    <source>
        <dbReference type="ARBA" id="ARBA00023004"/>
    </source>
</evidence>
<dbReference type="RefSeq" id="WP_245940255.1">
    <property type="nucleotide sequence ID" value="NZ_QRDX01000006.1"/>
</dbReference>
<evidence type="ECO:0000256" key="5">
    <source>
        <dbReference type="ARBA" id="ARBA00022692"/>
    </source>
</evidence>
<name>A0A3D9HEX9_9FLAO</name>
<evidence type="ECO:0000259" key="13">
    <source>
        <dbReference type="Pfam" id="PF00593"/>
    </source>
</evidence>
<sequence length="767" mass="86667">MHIIKKGFLVFFLVSFSNLFGQSKFLVKIVDADNNIPLNNVSITNYSTQKTSISNSDGTFQLNKTGTYLFKKEGYHEQLVTLEDKQYYLIQLRINPSQLNEVFINSNHIPKKLKYATTSIDIISSKDIQLANNTDIAFVLNRTPGVFMQNGALNTNRITIRGIGSRNLFGTSKIRAYFKDIPLTNGSGETNIDDFELGAISRLEIIKGAISSIYGAGLGGTIHLIPKQGTFSKQAINNEFTMGSFGLIKNLTDLNLSSKKSSFKAIYSNTHSDGYRDNNDYNRETFTLSSNHYIKDKNELSFLASFVDLKAFIPSSLNENDFLNNPTTAAFTWDRAKGFEDTQRGIFGLSWKHQHTSSLEQATSVFLSFKNGYEPRPFNILSEKEVALGLRSRIIGNSKFLERPLEWTIGGEIFRDNRTHKTFENLYQNFPPDVGSVKGNKLSDFKENRRYYNLFFESNYNVSKKTTLSFGMNLNKTWYDLKDRFEVSENNPDQSGSFKYKSILSPKFGVLQELTKNNSAFISLSHGFSPISLEETLLPNGQINTNLKPETGWNFEIGTRGSLLNNRLQYNVSIYRLNIKNLLVARRTSEDQFIGINAGETQHDGLEASLNFSLVSKASFQINASTNFTVNNYKFKTFIDDNNNYSGNDLTGVPSEVFNAILDFDSKLGIYGNLNFQHVGQIPITDSNSLYSESYNLTNCKIGFKKNLNKNLKGNFFIGLNNIFDSHYASQILINASSFGNTPPRYYYPGNPVNYYAGINLNYTFKL</sequence>
<keyword evidence="15" id="KW-0675">Receptor</keyword>
<dbReference type="Pfam" id="PF00593">
    <property type="entry name" value="TonB_dep_Rec_b-barrel"/>
    <property type="match status" value="1"/>
</dbReference>
<feature type="domain" description="TonB-dependent receptor plug" evidence="14">
    <location>
        <begin position="115"/>
        <end position="220"/>
    </location>
</feature>
<dbReference type="PANTHER" id="PTHR32552:SF81">
    <property type="entry name" value="TONB-DEPENDENT OUTER MEMBRANE RECEPTOR"/>
    <property type="match status" value="1"/>
</dbReference>
<evidence type="ECO:0000259" key="14">
    <source>
        <dbReference type="Pfam" id="PF07715"/>
    </source>
</evidence>
<protein>
    <submittedName>
        <fullName evidence="15">Iron complex outermembrane receptor protein</fullName>
    </submittedName>
</protein>
<evidence type="ECO:0000256" key="8">
    <source>
        <dbReference type="ARBA" id="ARBA00023077"/>
    </source>
</evidence>
<dbReference type="PANTHER" id="PTHR32552">
    <property type="entry name" value="FERRICHROME IRON RECEPTOR-RELATED"/>
    <property type="match status" value="1"/>
</dbReference>
<dbReference type="Gene3D" id="2.40.170.20">
    <property type="entry name" value="TonB-dependent receptor, beta-barrel domain"/>
    <property type="match status" value="1"/>
</dbReference>
<comment type="similarity">
    <text evidence="11 12">Belongs to the TonB-dependent receptor family.</text>
</comment>
<keyword evidence="6" id="KW-0408">Iron</keyword>
<dbReference type="EMBL" id="QRDX01000006">
    <property type="protein sequence ID" value="RED47536.1"/>
    <property type="molecule type" value="Genomic_DNA"/>
</dbReference>
<keyword evidence="8 12" id="KW-0798">TonB box</keyword>
<evidence type="ECO:0000256" key="9">
    <source>
        <dbReference type="ARBA" id="ARBA00023136"/>
    </source>
</evidence>
<evidence type="ECO:0000313" key="16">
    <source>
        <dbReference type="Proteomes" id="UP000256629"/>
    </source>
</evidence>
<dbReference type="Pfam" id="PF07715">
    <property type="entry name" value="Plug"/>
    <property type="match status" value="1"/>
</dbReference>
<dbReference type="SUPFAM" id="SSF56935">
    <property type="entry name" value="Porins"/>
    <property type="match status" value="1"/>
</dbReference>
<evidence type="ECO:0000256" key="12">
    <source>
        <dbReference type="RuleBase" id="RU003357"/>
    </source>
</evidence>
<dbReference type="InterPro" id="IPR000531">
    <property type="entry name" value="Beta-barrel_TonB"/>
</dbReference>